<evidence type="ECO:0008006" key="5">
    <source>
        <dbReference type="Google" id="ProtNLM"/>
    </source>
</evidence>
<feature type="chain" id="PRO_5046192994" description="Secreted protein" evidence="2">
    <location>
        <begin position="26"/>
        <end position="192"/>
    </location>
</feature>
<evidence type="ECO:0000313" key="3">
    <source>
        <dbReference type="EMBL" id="KOG30671.1"/>
    </source>
</evidence>
<dbReference type="PROSITE" id="PS51257">
    <property type="entry name" value="PROKAR_LIPOPROTEIN"/>
    <property type="match status" value="1"/>
</dbReference>
<name>A0ABR5IQD0_9ACTN</name>
<reference evidence="3 4" key="1">
    <citation type="submission" date="2015-07" db="EMBL/GenBank/DDBJ databases">
        <authorList>
            <person name="Ju K.-S."/>
            <person name="Doroghazi J.R."/>
            <person name="Metcalf W.W."/>
        </authorList>
    </citation>
    <scope>NUCLEOTIDE SEQUENCE [LARGE SCALE GENOMIC DNA]</scope>
    <source>
        <strain evidence="3 4">NRRL B-3589</strain>
    </source>
</reference>
<keyword evidence="4" id="KW-1185">Reference proteome</keyword>
<sequence length="192" mass="19957">MSNRHTTKALRSAAAVALTATMAIAVTGCGGDSGGQKSDKGASKESTGPRADGGKKPAAQSTTAIGEMKGPDGIVVTLNSAIREDGGFITVNGTLTNRGSKVFNAYAWRSKETEMRSQSSISGASLVDAAGKKRYLILRDTDGECLCSTGLYGIKPNESRPIFAQFPAPPQSVTQVDFQLPSMPTVNIKITG</sequence>
<organism evidence="3 4">
    <name type="scientific">Streptomyces varsoviensis</name>
    <dbReference type="NCBI Taxonomy" id="67373"/>
    <lineage>
        <taxon>Bacteria</taxon>
        <taxon>Bacillati</taxon>
        <taxon>Actinomycetota</taxon>
        <taxon>Actinomycetes</taxon>
        <taxon>Kitasatosporales</taxon>
        <taxon>Streptomycetaceae</taxon>
        <taxon>Streptomyces</taxon>
    </lineage>
</organism>
<evidence type="ECO:0000313" key="4">
    <source>
        <dbReference type="Proteomes" id="UP000037020"/>
    </source>
</evidence>
<gene>
    <name evidence="3" type="ORF">ADK38_48135</name>
</gene>
<dbReference type="RefSeq" id="WP_030877923.1">
    <property type="nucleotide sequence ID" value="NZ_JBIRHZ010000002.1"/>
</dbReference>
<dbReference type="Proteomes" id="UP000037020">
    <property type="component" value="Unassembled WGS sequence"/>
</dbReference>
<feature type="region of interest" description="Disordered" evidence="1">
    <location>
        <begin position="29"/>
        <end position="66"/>
    </location>
</feature>
<comment type="caution">
    <text evidence="3">The sequence shown here is derived from an EMBL/GenBank/DDBJ whole genome shotgun (WGS) entry which is preliminary data.</text>
</comment>
<evidence type="ECO:0000256" key="2">
    <source>
        <dbReference type="SAM" id="SignalP"/>
    </source>
</evidence>
<evidence type="ECO:0000256" key="1">
    <source>
        <dbReference type="SAM" id="MobiDB-lite"/>
    </source>
</evidence>
<proteinExistence type="predicted"/>
<protein>
    <recommendedName>
        <fullName evidence="5">Secreted protein</fullName>
    </recommendedName>
</protein>
<dbReference type="EMBL" id="LGUT01004854">
    <property type="protein sequence ID" value="KOG30671.1"/>
    <property type="molecule type" value="Genomic_DNA"/>
</dbReference>
<feature type="signal peptide" evidence="2">
    <location>
        <begin position="1"/>
        <end position="25"/>
    </location>
</feature>
<accession>A0ABR5IQD0</accession>
<keyword evidence="2" id="KW-0732">Signal</keyword>